<organism evidence="2 3">
    <name type="scientific">Hymenobacter psychrophilus</name>
    <dbReference type="NCBI Taxonomy" id="651662"/>
    <lineage>
        <taxon>Bacteria</taxon>
        <taxon>Pseudomonadati</taxon>
        <taxon>Bacteroidota</taxon>
        <taxon>Cytophagia</taxon>
        <taxon>Cytophagales</taxon>
        <taxon>Hymenobacteraceae</taxon>
        <taxon>Hymenobacter</taxon>
    </lineage>
</organism>
<feature type="transmembrane region" description="Helical" evidence="1">
    <location>
        <begin position="27"/>
        <end position="45"/>
    </location>
</feature>
<dbReference type="RefSeq" id="WP_092739294.1">
    <property type="nucleotide sequence ID" value="NZ_FNOV01000005.1"/>
</dbReference>
<dbReference type="Proteomes" id="UP000199249">
    <property type="component" value="Unassembled WGS sequence"/>
</dbReference>
<evidence type="ECO:0008006" key="4">
    <source>
        <dbReference type="Google" id="ProtNLM"/>
    </source>
</evidence>
<keyword evidence="1" id="KW-0472">Membrane</keyword>
<dbReference type="STRING" id="651662.SAMN04488069_105197"/>
<evidence type="ECO:0000256" key="1">
    <source>
        <dbReference type="SAM" id="Phobius"/>
    </source>
</evidence>
<dbReference type="OrthoDB" id="887293at2"/>
<keyword evidence="1" id="KW-0812">Transmembrane</keyword>
<name>A0A1H3GYQ9_9BACT</name>
<evidence type="ECO:0000313" key="2">
    <source>
        <dbReference type="EMBL" id="SDY07509.1"/>
    </source>
</evidence>
<dbReference type="EMBL" id="FNOV01000005">
    <property type="protein sequence ID" value="SDY07509.1"/>
    <property type="molecule type" value="Genomic_DNA"/>
</dbReference>
<proteinExistence type="predicted"/>
<accession>A0A1H3GYQ9</accession>
<keyword evidence="1" id="KW-1133">Transmembrane helix</keyword>
<gene>
    <name evidence="2" type="ORF">SAMN04488069_105197</name>
</gene>
<dbReference type="AlphaFoldDB" id="A0A1H3GYQ9"/>
<reference evidence="3" key="1">
    <citation type="submission" date="2016-10" db="EMBL/GenBank/DDBJ databases">
        <authorList>
            <person name="Varghese N."/>
            <person name="Submissions S."/>
        </authorList>
    </citation>
    <scope>NUCLEOTIDE SEQUENCE [LARGE SCALE GENOMIC DNA]</scope>
    <source>
        <strain evidence="3">CGMCC 1.8975</strain>
    </source>
</reference>
<protein>
    <recommendedName>
        <fullName evidence="4">FUSC family protein</fullName>
    </recommendedName>
</protein>
<evidence type="ECO:0000313" key="3">
    <source>
        <dbReference type="Proteomes" id="UP000199249"/>
    </source>
</evidence>
<keyword evidence="3" id="KW-1185">Reference proteome</keyword>
<feature type="transmembrane region" description="Helical" evidence="1">
    <location>
        <begin position="51"/>
        <end position="68"/>
    </location>
</feature>
<sequence length="88" mass="9808">MPNEKDYAALPLEALLAEQKDVKRNQLLSAAAIGFLVGVMAYGLVKNGFGFLFLAIPLFLIVGIYKNSRVQKQTLEQIRAEIEARRIT</sequence>